<dbReference type="Proteomes" id="UP000276133">
    <property type="component" value="Unassembled WGS sequence"/>
</dbReference>
<reference evidence="2 3" key="1">
    <citation type="journal article" date="2018" name="Sci. Rep.">
        <title>Genomic signatures of local adaptation to the degree of environmental predictability in rotifers.</title>
        <authorList>
            <person name="Franch-Gras L."/>
            <person name="Hahn C."/>
            <person name="Garcia-Roger E.M."/>
            <person name="Carmona M.J."/>
            <person name="Serra M."/>
            <person name="Gomez A."/>
        </authorList>
    </citation>
    <scope>NUCLEOTIDE SEQUENCE [LARGE SCALE GENOMIC DNA]</scope>
    <source>
        <strain evidence="2">HYR1</strain>
    </source>
</reference>
<accession>A0A3M7S4S9</accession>
<sequence length="164" mass="18192">MMLRAFSSAVLEQRSSSIRLSESVLRPTRTSARAFRALAMTSVASCVHKINCRQLLLFLDFLNKIYFKLNSENEVIKKLIIGGETDSSFFSPGTKRKAEINYSSSSDSEALETIINNKPFKFTGSNKNVTLKKPRPNRGKLGRPSRPFYGSDPSDQSGLSPAGH</sequence>
<feature type="region of interest" description="Disordered" evidence="1">
    <location>
        <begin position="125"/>
        <end position="164"/>
    </location>
</feature>
<comment type="caution">
    <text evidence="2">The sequence shown here is derived from an EMBL/GenBank/DDBJ whole genome shotgun (WGS) entry which is preliminary data.</text>
</comment>
<protein>
    <submittedName>
        <fullName evidence="2">Uncharacterized protein</fullName>
    </submittedName>
</protein>
<evidence type="ECO:0000313" key="2">
    <source>
        <dbReference type="EMBL" id="RNA30689.1"/>
    </source>
</evidence>
<proteinExistence type="predicted"/>
<dbReference type="EMBL" id="REGN01002056">
    <property type="protein sequence ID" value="RNA30689.1"/>
    <property type="molecule type" value="Genomic_DNA"/>
</dbReference>
<feature type="compositionally biased region" description="Polar residues" evidence="1">
    <location>
        <begin position="153"/>
        <end position="164"/>
    </location>
</feature>
<dbReference type="AlphaFoldDB" id="A0A3M7S4S9"/>
<evidence type="ECO:0000313" key="3">
    <source>
        <dbReference type="Proteomes" id="UP000276133"/>
    </source>
</evidence>
<feature type="compositionally biased region" description="Basic residues" evidence="1">
    <location>
        <begin position="130"/>
        <end position="143"/>
    </location>
</feature>
<evidence type="ECO:0000256" key="1">
    <source>
        <dbReference type="SAM" id="MobiDB-lite"/>
    </source>
</evidence>
<gene>
    <name evidence="2" type="ORF">BpHYR1_001973</name>
</gene>
<name>A0A3M7S4S9_BRAPC</name>
<keyword evidence="3" id="KW-1185">Reference proteome</keyword>
<organism evidence="2 3">
    <name type="scientific">Brachionus plicatilis</name>
    <name type="common">Marine rotifer</name>
    <name type="synonym">Brachionus muelleri</name>
    <dbReference type="NCBI Taxonomy" id="10195"/>
    <lineage>
        <taxon>Eukaryota</taxon>
        <taxon>Metazoa</taxon>
        <taxon>Spiralia</taxon>
        <taxon>Gnathifera</taxon>
        <taxon>Rotifera</taxon>
        <taxon>Eurotatoria</taxon>
        <taxon>Monogononta</taxon>
        <taxon>Pseudotrocha</taxon>
        <taxon>Ploima</taxon>
        <taxon>Brachionidae</taxon>
        <taxon>Brachionus</taxon>
    </lineage>
</organism>